<evidence type="ECO:0008006" key="5">
    <source>
        <dbReference type="Google" id="ProtNLM"/>
    </source>
</evidence>
<dbReference type="Proteomes" id="UP000316598">
    <property type="component" value="Unassembled WGS sequence"/>
</dbReference>
<evidence type="ECO:0000256" key="2">
    <source>
        <dbReference type="SAM" id="Phobius"/>
    </source>
</evidence>
<evidence type="ECO:0000313" key="3">
    <source>
        <dbReference type="EMBL" id="TWT53820.1"/>
    </source>
</evidence>
<keyword evidence="2" id="KW-0812">Transmembrane</keyword>
<sequence>MPTHATTQQSSFQKVTQDVLDLFELQLELLSVDSQEAKRKLVRAGIFGGLAATIAGSALTVVMIASGLLLGEFTELSIGGAMLVVGVAFFVLVAVLGWIALTLTKAAASAMSETKSEFAENLRWLKATLVSPNSSARNQLRRETFQETDVELSQSDGWASTRPNQSQPTSYTR</sequence>
<keyword evidence="2" id="KW-1133">Transmembrane helix</keyword>
<dbReference type="EMBL" id="SJPI01000001">
    <property type="protein sequence ID" value="TWT53820.1"/>
    <property type="molecule type" value="Genomic_DNA"/>
</dbReference>
<feature type="transmembrane region" description="Helical" evidence="2">
    <location>
        <begin position="76"/>
        <end position="101"/>
    </location>
</feature>
<protein>
    <recommendedName>
        <fullName evidence="5">Phage holin family protein</fullName>
    </recommendedName>
</protein>
<feature type="compositionally biased region" description="Polar residues" evidence="1">
    <location>
        <begin position="151"/>
        <end position="173"/>
    </location>
</feature>
<dbReference type="InterPro" id="IPR009937">
    <property type="entry name" value="Phage_holin_3_6"/>
</dbReference>
<keyword evidence="2" id="KW-0472">Membrane</keyword>
<reference evidence="3 4" key="1">
    <citation type="submission" date="2019-02" db="EMBL/GenBank/DDBJ databases">
        <title>Deep-cultivation of Planctomycetes and their phenomic and genomic characterization uncovers novel biology.</title>
        <authorList>
            <person name="Wiegand S."/>
            <person name="Jogler M."/>
            <person name="Boedeker C."/>
            <person name="Pinto D."/>
            <person name="Vollmers J."/>
            <person name="Rivas-Marin E."/>
            <person name="Kohn T."/>
            <person name="Peeters S.H."/>
            <person name="Heuer A."/>
            <person name="Rast P."/>
            <person name="Oberbeckmann S."/>
            <person name="Bunk B."/>
            <person name="Jeske O."/>
            <person name="Meyerdierks A."/>
            <person name="Storesund J.E."/>
            <person name="Kallscheuer N."/>
            <person name="Luecker S."/>
            <person name="Lage O.M."/>
            <person name="Pohl T."/>
            <person name="Merkel B.J."/>
            <person name="Hornburger P."/>
            <person name="Mueller R.-W."/>
            <person name="Bruemmer F."/>
            <person name="Labrenz M."/>
            <person name="Spormann A.M."/>
            <person name="Op Den Camp H."/>
            <person name="Overmann J."/>
            <person name="Amann R."/>
            <person name="Jetten M.S.M."/>
            <person name="Mascher T."/>
            <person name="Medema M.H."/>
            <person name="Devos D.P."/>
            <person name="Kaster A.-K."/>
            <person name="Ovreas L."/>
            <person name="Rohde M."/>
            <person name="Galperin M.Y."/>
            <person name="Jogler C."/>
        </authorList>
    </citation>
    <scope>NUCLEOTIDE SEQUENCE [LARGE SCALE GENOMIC DNA]</scope>
    <source>
        <strain evidence="3 4">Pla22</strain>
    </source>
</reference>
<accession>A0A5C5WTI7</accession>
<evidence type="ECO:0000313" key="4">
    <source>
        <dbReference type="Proteomes" id="UP000316598"/>
    </source>
</evidence>
<gene>
    <name evidence="3" type="ORF">Pla22_14530</name>
</gene>
<dbReference type="AlphaFoldDB" id="A0A5C5WTI7"/>
<comment type="caution">
    <text evidence="3">The sequence shown here is derived from an EMBL/GenBank/DDBJ whole genome shotgun (WGS) entry which is preliminary data.</text>
</comment>
<keyword evidence="4" id="KW-1185">Reference proteome</keyword>
<proteinExistence type="predicted"/>
<feature type="region of interest" description="Disordered" evidence="1">
    <location>
        <begin position="138"/>
        <end position="173"/>
    </location>
</feature>
<feature type="transmembrane region" description="Helical" evidence="2">
    <location>
        <begin position="44"/>
        <end position="70"/>
    </location>
</feature>
<name>A0A5C5WTI7_9BACT</name>
<dbReference type="RefSeq" id="WP_146513967.1">
    <property type="nucleotide sequence ID" value="NZ_SJPI01000001.1"/>
</dbReference>
<organism evidence="3 4">
    <name type="scientific">Rubripirellula amarantea</name>
    <dbReference type="NCBI Taxonomy" id="2527999"/>
    <lineage>
        <taxon>Bacteria</taxon>
        <taxon>Pseudomonadati</taxon>
        <taxon>Planctomycetota</taxon>
        <taxon>Planctomycetia</taxon>
        <taxon>Pirellulales</taxon>
        <taxon>Pirellulaceae</taxon>
        <taxon>Rubripirellula</taxon>
    </lineage>
</organism>
<dbReference type="OrthoDB" id="286918at2"/>
<evidence type="ECO:0000256" key="1">
    <source>
        <dbReference type="SAM" id="MobiDB-lite"/>
    </source>
</evidence>
<dbReference type="Pfam" id="PF07332">
    <property type="entry name" value="Phage_holin_3_6"/>
    <property type="match status" value="1"/>
</dbReference>